<proteinExistence type="predicted"/>
<dbReference type="InterPro" id="IPR036397">
    <property type="entry name" value="RNaseH_sf"/>
</dbReference>
<dbReference type="Gene3D" id="3.30.420.10">
    <property type="entry name" value="Ribonuclease H-like superfamily/Ribonuclease H"/>
    <property type="match status" value="1"/>
</dbReference>
<name>A0A9Q3BK67_9BASI</name>
<dbReference type="GO" id="GO:0003676">
    <property type="term" value="F:nucleic acid binding"/>
    <property type="evidence" value="ECO:0007669"/>
    <property type="project" value="InterPro"/>
</dbReference>
<keyword evidence="6" id="KW-1185">Reference proteome</keyword>
<accession>A0A9Q3BK67</accession>
<dbReference type="Proteomes" id="UP000765509">
    <property type="component" value="Unassembled WGS sequence"/>
</dbReference>
<sequence length="336" mass="38552">MVWGVVCGLIPSQLIVMRPGQRQAMDFIDNVYELGLLPFMDELVEVGIAEDCKELTLMEDQAPIHTVISSQQWKEENQIHKLVWPAYSPDLNPIKNLWFKMKYIVTHLFNPKTMDKLTFAVKVVWETLPFDHVEALLLYLPERMQMVVDQNVAPTQLLELLFLLLLKFLCCMRIAKHGDHFWSQQPNHCTDDSMAIKPGGEYLLADSAYPLGTRCIPCYKGAAANSHCNRSFNYYISQARVRIEHCIGILKGRWASLQNLRLRCNSADDMVHVNRWVYACAILHNILLHNGKEWHQQNLPVEVNIFNLNEPVAGQTLAQAHRTAIKDFCLQSNGLI</sequence>
<gene>
    <name evidence="5" type="ORF">O181_006050</name>
</gene>
<dbReference type="Pfam" id="PF13358">
    <property type="entry name" value="DDE_3"/>
    <property type="match status" value="1"/>
</dbReference>
<comment type="cofactor">
    <cofactor evidence="1">
        <name>a divalent metal cation</name>
        <dbReference type="ChEBI" id="CHEBI:60240"/>
    </cofactor>
</comment>
<evidence type="ECO:0000313" key="5">
    <source>
        <dbReference type="EMBL" id="MBW0466335.1"/>
    </source>
</evidence>
<dbReference type="GO" id="GO:0046872">
    <property type="term" value="F:metal ion binding"/>
    <property type="evidence" value="ECO:0007669"/>
    <property type="project" value="UniProtKB-KW"/>
</dbReference>
<feature type="domain" description="DDE Tnp4" evidence="4">
    <location>
        <begin position="195"/>
        <end position="285"/>
    </location>
</feature>
<keyword evidence="2" id="KW-0479">Metal-binding</keyword>
<protein>
    <recommendedName>
        <fullName evidence="7">DDE Tnp4 domain-containing protein</fullName>
    </recommendedName>
</protein>
<reference evidence="5" key="1">
    <citation type="submission" date="2021-03" db="EMBL/GenBank/DDBJ databases">
        <title>Draft genome sequence of rust myrtle Austropuccinia psidii MF-1, a brazilian biotype.</title>
        <authorList>
            <person name="Quecine M.C."/>
            <person name="Pachon D.M.R."/>
            <person name="Bonatelli M.L."/>
            <person name="Correr F.H."/>
            <person name="Franceschini L.M."/>
            <person name="Leite T.F."/>
            <person name="Margarido G.R.A."/>
            <person name="Almeida C.A."/>
            <person name="Ferrarezi J.A."/>
            <person name="Labate C.A."/>
        </authorList>
    </citation>
    <scope>NUCLEOTIDE SEQUENCE</scope>
    <source>
        <strain evidence="5">MF-1</strain>
    </source>
</reference>
<evidence type="ECO:0000256" key="2">
    <source>
        <dbReference type="ARBA" id="ARBA00022723"/>
    </source>
</evidence>
<dbReference type="InterPro" id="IPR027806">
    <property type="entry name" value="HARBI1_dom"/>
</dbReference>
<dbReference type="OrthoDB" id="3242359at2759"/>
<evidence type="ECO:0000259" key="3">
    <source>
        <dbReference type="Pfam" id="PF13358"/>
    </source>
</evidence>
<evidence type="ECO:0000313" key="6">
    <source>
        <dbReference type="Proteomes" id="UP000765509"/>
    </source>
</evidence>
<dbReference type="InterPro" id="IPR038717">
    <property type="entry name" value="Tc1-like_DDE_dom"/>
</dbReference>
<dbReference type="AlphaFoldDB" id="A0A9Q3BK67"/>
<evidence type="ECO:0000259" key="4">
    <source>
        <dbReference type="Pfam" id="PF13359"/>
    </source>
</evidence>
<comment type="caution">
    <text evidence="5">The sequence shown here is derived from an EMBL/GenBank/DDBJ whole genome shotgun (WGS) entry which is preliminary data.</text>
</comment>
<evidence type="ECO:0000256" key="1">
    <source>
        <dbReference type="ARBA" id="ARBA00001968"/>
    </source>
</evidence>
<evidence type="ECO:0008006" key="7">
    <source>
        <dbReference type="Google" id="ProtNLM"/>
    </source>
</evidence>
<dbReference type="Pfam" id="PF13359">
    <property type="entry name" value="DDE_Tnp_4"/>
    <property type="match status" value="1"/>
</dbReference>
<organism evidence="5 6">
    <name type="scientific">Austropuccinia psidii MF-1</name>
    <dbReference type="NCBI Taxonomy" id="1389203"/>
    <lineage>
        <taxon>Eukaryota</taxon>
        <taxon>Fungi</taxon>
        <taxon>Dikarya</taxon>
        <taxon>Basidiomycota</taxon>
        <taxon>Pucciniomycotina</taxon>
        <taxon>Pucciniomycetes</taxon>
        <taxon>Pucciniales</taxon>
        <taxon>Sphaerophragmiaceae</taxon>
        <taxon>Austropuccinia</taxon>
    </lineage>
</organism>
<dbReference type="EMBL" id="AVOT02001269">
    <property type="protein sequence ID" value="MBW0466335.1"/>
    <property type="molecule type" value="Genomic_DNA"/>
</dbReference>
<feature type="domain" description="Tc1-like transposase DDE" evidence="3">
    <location>
        <begin position="53"/>
        <end position="110"/>
    </location>
</feature>